<reference evidence="2" key="1">
    <citation type="journal article" date="2023" name="IMA Fungus">
        <title>Comparative genomic study of the Penicillium genus elucidates a diverse pangenome and 15 lateral gene transfer events.</title>
        <authorList>
            <person name="Petersen C."/>
            <person name="Sorensen T."/>
            <person name="Nielsen M.R."/>
            <person name="Sondergaard T.E."/>
            <person name="Sorensen J.L."/>
            <person name="Fitzpatrick D.A."/>
            <person name="Frisvad J.C."/>
            <person name="Nielsen K.L."/>
        </authorList>
    </citation>
    <scope>NUCLEOTIDE SEQUENCE</scope>
    <source>
        <strain evidence="2">IBT 17514</strain>
    </source>
</reference>
<feature type="region of interest" description="Disordered" evidence="1">
    <location>
        <begin position="1"/>
        <end position="99"/>
    </location>
</feature>
<dbReference type="EMBL" id="JAQJAN010000011">
    <property type="protein sequence ID" value="KAJ5719196.1"/>
    <property type="molecule type" value="Genomic_DNA"/>
</dbReference>
<evidence type="ECO:0000313" key="2">
    <source>
        <dbReference type="EMBL" id="KAJ5719196.1"/>
    </source>
</evidence>
<evidence type="ECO:0008006" key="4">
    <source>
        <dbReference type="Google" id="ProtNLM"/>
    </source>
</evidence>
<comment type="caution">
    <text evidence="2">The sequence shown here is derived from an EMBL/GenBank/DDBJ whole genome shotgun (WGS) entry which is preliminary data.</text>
</comment>
<evidence type="ECO:0000313" key="3">
    <source>
        <dbReference type="Proteomes" id="UP001215712"/>
    </source>
</evidence>
<accession>A0AAD6HI09</accession>
<name>A0AAD6HI09_9EURO</name>
<feature type="compositionally biased region" description="Polar residues" evidence="1">
    <location>
        <begin position="16"/>
        <end position="44"/>
    </location>
</feature>
<organism evidence="2 3">
    <name type="scientific">Penicillium malachiteum</name>
    <dbReference type="NCBI Taxonomy" id="1324776"/>
    <lineage>
        <taxon>Eukaryota</taxon>
        <taxon>Fungi</taxon>
        <taxon>Dikarya</taxon>
        <taxon>Ascomycota</taxon>
        <taxon>Pezizomycotina</taxon>
        <taxon>Eurotiomycetes</taxon>
        <taxon>Eurotiomycetidae</taxon>
        <taxon>Eurotiales</taxon>
        <taxon>Aspergillaceae</taxon>
        <taxon>Penicillium</taxon>
    </lineage>
</organism>
<sequence length="164" mass="17466">MSGKPDSEGLIPVETHPNTEPSPISPLHTSEYTNSSFSPPSALTASFPAPPYENERSNAEDAPMPVNAFEMPGKESQGQIARGEQPESSSQPPVAAADVKEYPGQPVASQFQPRQYYTPFGQPTTYATAIPLHALQSASCPVDCPACGKREMTRIESVSGSTTQ</sequence>
<keyword evidence="3" id="KW-1185">Reference proteome</keyword>
<evidence type="ECO:0000256" key="1">
    <source>
        <dbReference type="SAM" id="MobiDB-lite"/>
    </source>
</evidence>
<protein>
    <recommendedName>
        <fullName evidence="4">LITAF domain-containing protein</fullName>
    </recommendedName>
</protein>
<reference evidence="2" key="2">
    <citation type="submission" date="2023-01" db="EMBL/GenBank/DDBJ databases">
        <authorList>
            <person name="Petersen C."/>
        </authorList>
    </citation>
    <scope>NUCLEOTIDE SEQUENCE</scope>
    <source>
        <strain evidence="2">IBT 17514</strain>
    </source>
</reference>
<dbReference type="Proteomes" id="UP001215712">
    <property type="component" value="Unassembled WGS sequence"/>
</dbReference>
<gene>
    <name evidence="2" type="ORF">N7493_007651</name>
</gene>
<dbReference type="AlphaFoldDB" id="A0AAD6HI09"/>
<proteinExistence type="predicted"/>